<evidence type="ECO:0000259" key="2">
    <source>
        <dbReference type="Pfam" id="PF13439"/>
    </source>
</evidence>
<dbReference type="AlphaFoldDB" id="A0A425ARI4"/>
<name>A0A425ARI4_NEIME</name>
<evidence type="ECO:0000313" key="4">
    <source>
        <dbReference type="Proteomes" id="UP000283829"/>
    </source>
</evidence>
<feature type="domain" description="Glycosyl transferase family 1" evidence="1">
    <location>
        <begin position="206"/>
        <end position="359"/>
    </location>
</feature>
<keyword evidence="3" id="KW-0808">Transferase</keyword>
<dbReference type="PANTHER" id="PTHR45947">
    <property type="entry name" value="SULFOQUINOVOSYL TRANSFERASE SQD2"/>
    <property type="match status" value="1"/>
</dbReference>
<proteinExistence type="predicted"/>
<dbReference type="GO" id="GO:0016757">
    <property type="term" value="F:glycosyltransferase activity"/>
    <property type="evidence" value="ECO:0007669"/>
    <property type="project" value="InterPro"/>
</dbReference>
<dbReference type="InterPro" id="IPR028098">
    <property type="entry name" value="Glyco_trans_4-like_N"/>
</dbReference>
<gene>
    <name evidence="3" type="ORF">COI09_02320</name>
</gene>
<dbReference type="Proteomes" id="UP000283829">
    <property type="component" value="Unassembled WGS sequence"/>
</dbReference>
<dbReference type="Gene3D" id="3.40.50.2000">
    <property type="entry name" value="Glycogen Phosphorylase B"/>
    <property type="match status" value="2"/>
</dbReference>
<dbReference type="PANTHER" id="PTHR45947:SF3">
    <property type="entry name" value="SULFOQUINOVOSYL TRANSFERASE SQD2"/>
    <property type="match status" value="1"/>
</dbReference>
<dbReference type="Pfam" id="PF13439">
    <property type="entry name" value="Glyco_transf_4"/>
    <property type="match status" value="1"/>
</dbReference>
<protein>
    <submittedName>
        <fullName evidence="3">Glycosyl transferase</fullName>
    </submittedName>
</protein>
<dbReference type="InterPro" id="IPR050194">
    <property type="entry name" value="Glycosyltransferase_grp1"/>
</dbReference>
<sequence>MSEPLHVLVIPSWYPQSEQDVDGIFFQNQALALQRKGIKTAVLAPMFRYLRKETASILTGPYGFAQYRQKGLDIYAWHGMYFFPRFPLIDIDRIRWVRAGLKAFERYIGENGIPDIIHAHCMNYAGILAFKISQKYGIPYVVTEHSSTITRGLVRPHQWQPMKNAAAHASALLAVSCRFAQVLQHKYGTTWQYLPNILGNIFTRAFNPPQINRPDKYFTFCTISHLRRLKGHDVLLSAFARALAKHPNLRLNIGGSGQEEQRLKQQAADLGITHAVTFLGALQPEAVLDLMRNSDAFVLASRTETFGVVYIEALSQGLPVIATRCGGAESIVSDGNGYLVPVDDDDALADALIKMYEHHSDFEPARLRENCLNEFGENAVIGRLIGIFRQAIAEYGKKIPVKYSGLTKIRTRRRSRRQYK</sequence>
<dbReference type="EMBL" id="NWXB01000003">
    <property type="protein sequence ID" value="RQJ68189.1"/>
    <property type="molecule type" value="Genomic_DNA"/>
</dbReference>
<reference evidence="3 4" key="1">
    <citation type="submission" date="2017-09" db="EMBL/GenBank/DDBJ databases">
        <title>Phenotypic and genotypic characterization of Colombian isolates of Neisseria meningitidis recovered from invasive disease.</title>
        <authorList>
            <person name="Duarte C."/>
            <person name="Gabastou J.M."/>
            <person name="Moreno J."/>
        </authorList>
    </citation>
    <scope>NUCLEOTIDE SEQUENCE [LARGE SCALE GENOMIC DNA]</scope>
    <source>
        <strain evidence="3 4">INS-Nm1124</strain>
    </source>
</reference>
<evidence type="ECO:0000259" key="1">
    <source>
        <dbReference type="Pfam" id="PF00534"/>
    </source>
</evidence>
<organism evidence="3 4">
    <name type="scientific">Neisseria meningitidis</name>
    <dbReference type="NCBI Taxonomy" id="487"/>
    <lineage>
        <taxon>Bacteria</taxon>
        <taxon>Pseudomonadati</taxon>
        <taxon>Pseudomonadota</taxon>
        <taxon>Betaproteobacteria</taxon>
        <taxon>Neisseriales</taxon>
        <taxon>Neisseriaceae</taxon>
        <taxon>Neisseria</taxon>
    </lineage>
</organism>
<dbReference type="SUPFAM" id="SSF53756">
    <property type="entry name" value="UDP-Glycosyltransferase/glycogen phosphorylase"/>
    <property type="match status" value="1"/>
</dbReference>
<accession>A0A425ARI4</accession>
<comment type="caution">
    <text evidence="3">The sequence shown here is derived from an EMBL/GenBank/DDBJ whole genome shotgun (WGS) entry which is preliminary data.</text>
</comment>
<feature type="domain" description="Glycosyltransferase subfamily 4-like N-terminal" evidence="2">
    <location>
        <begin position="28"/>
        <end position="190"/>
    </location>
</feature>
<dbReference type="InterPro" id="IPR001296">
    <property type="entry name" value="Glyco_trans_1"/>
</dbReference>
<dbReference type="Pfam" id="PF00534">
    <property type="entry name" value="Glycos_transf_1"/>
    <property type="match status" value="1"/>
</dbReference>
<evidence type="ECO:0000313" key="3">
    <source>
        <dbReference type="EMBL" id="RQJ68189.1"/>
    </source>
</evidence>